<keyword evidence="11" id="KW-1185">Reference proteome</keyword>
<evidence type="ECO:0000256" key="7">
    <source>
        <dbReference type="ARBA" id="ARBA00023180"/>
    </source>
</evidence>
<dbReference type="PANTHER" id="PTHR23097:SF116">
    <property type="entry name" value="TUMOR NECROSIS FACTOR RECEPTOR SUPERFAMILY MEMBER 6B"/>
    <property type="match status" value="1"/>
</dbReference>
<dbReference type="SMART" id="SM00208">
    <property type="entry name" value="TNFR"/>
    <property type="match status" value="4"/>
</dbReference>
<evidence type="ECO:0000259" key="10">
    <source>
        <dbReference type="PROSITE" id="PS50050"/>
    </source>
</evidence>
<keyword evidence="6 8" id="KW-1015">Disulfide bond</keyword>
<organism evidence="11 12">
    <name type="scientific">Clupea harengus</name>
    <name type="common">Atlantic herring</name>
    <dbReference type="NCBI Taxonomy" id="7950"/>
    <lineage>
        <taxon>Eukaryota</taxon>
        <taxon>Metazoa</taxon>
        <taxon>Chordata</taxon>
        <taxon>Craniata</taxon>
        <taxon>Vertebrata</taxon>
        <taxon>Euteleostomi</taxon>
        <taxon>Actinopterygii</taxon>
        <taxon>Neopterygii</taxon>
        <taxon>Teleostei</taxon>
        <taxon>Clupei</taxon>
        <taxon>Clupeiformes</taxon>
        <taxon>Clupeoidei</taxon>
        <taxon>Clupeidae</taxon>
        <taxon>Clupea</taxon>
    </lineage>
</organism>
<feature type="repeat" description="TNFR-Cys" evidence="8">
    <location>
        <begin position="77"/>
        <end position="118"/>
    </location>
</feature>
<evidence type="ECO:0000256" key="8">
    <source>
        <dbReference type="PROSITE-ProRule" id="PRU00206"/>
    </source>
</evidence>
<dbReference type="AlphaFoldDB" id="A0A6P8G1H3"/>
<dbReference type="Pfam" id="PF00020">
    <property type="entry name" value="TNFR_c6"/>
    <property type="match status" value="3"/>
</dbReference>
<dbReference type="PROSITE" id="PS50050">
    <property type="entry name" value="TNFR_NGFR_2"/>
    <property type="match status" value="1"/>
</dbReference>
<dbReference type="Proteomes" id="UP000515152">
    <property type="component" value="Chromosome 1"/>
</dbReference>
<dbReference type="Pfam" id="PF21733">
    <property type="entry name" value="Death_3"/>
    <property type="match status" value="1"/>
</dbReference>
<comment type="subcellular location">
    <subcellularLocation>
        <location evidence="1">Secreted</location>
    </subcellularLocation>
</comment>
<gene>
    <name evidence="12" type="primary">LOC105899266</name>
</gene>
<evidence type="ECO:0000256" key="3">
    <source>
        <dbReference type="ARBA" id="ARBA00022703"/>
    </source>
</evidence>
<evidence type="ECO:0000256" key="5">
    <source>
        <dbReference type="ARBA" id="ARBA00022737"/>
    </source>
</evidence>
<feature type="disulfide bond" evidence="8">
    <location>
        <begin position="100"/>
        <end position="118"/>
    </location>
</feature>
<evidence type="ECO:0000256" key="2">
    <source>
        <dbReference type="ARBA" id="ARBA00022525"/>
    </source>
</evidence>
<proteinExistence type="predicted"/>
<sequence>MYIIICVIFKVQTSHPQPQHTLALVVACASFVSVTSELLTFQHTDLVSGEVLLCDRCPAGFYMRAPCTPHQPTVCSPCPVNHFTQFHNYLPKCLYCSTFCGRHQVVKQECSALNDRVCECKEGHHMRADFCVKHRDCPSGQGIKQRGTPVQDTECETCPPGTFSAEKSSTAVCVAHSSCAASGLREALKGSEWHDNICMSCKEQEAKGTLAPLRGILAAFLSHGKLRLGKMRKLVGHVLGQRVAMKRHSEYARLLAAVGEWAQAEPEAGLRRLLDTLRGLKYNMAGDLEIKISEIEKQMRHCESAEKNLVESKNQDTRTEDRENRISL</sequence>
<feature type="region of interest" description="Disordered" evidence="9">
    <location>
        <begin position="306"/>
        <end position="328"/>
    </location>
</feature>
<feature type="domain" description="TNFR-Cys" evidence="10">
    <location>
        <begin position="77"/>
        <end position="118"/>
    </location>
</feature>
<accession>A0A6P8G1H3</accession>
<protein>
    <submittedName>
        <fullName evidence="12">Tumor necrosis factor receptor superfamily member 6B-like</fullName>
    </submittedName>
</protein>
<dbReference type="InterPro" id="IPR048522">
    <property type="entry name" value="Death_3_fish"/>
</dbReference>
<keyword evidence="4" id="KW-0732">Signal</keyword>
<dbReference type="InterPro" id="IPR052459">
    <property type="entry name" value="TNFRSF_decoy_receptor"/>
</dbReference>
<dbReference type="GeneID" id="105899266"/>
<dbReference type="GO" id="GO:0006915">
    <property type="term" value="P:apoptotic process"/>
    <property type="evidence" value="ECO:0007669"/>
    <property type="project" value="UniProtKB-KW"/>
</dbReference>
<dbReference type="RefSeq" id="XP_031429510.1">
    <property type="nucleotide sequence ID" value="XM_031573650.2"/>
</dbReference>
<dbReference type="Gene3D" id="2.10.50.10">
    <property type="entry name" value="Tumor Necrosis Factor Receptor, subunit A, domain 2"/>
    <property type="match status" value="3"/>
</dbReference>
<dbReference type="OrthoDB" id="9990004at2759"/>
<name>A0A6P8G1H3_CLUHA</name>
<evidence type="ECO:0000256" key="1">
    <source>
        <dbReference type="ARBA" id="ARBA00004613"/>
    </source>
</evidence>
<keyword evidence="5" id="KW-0677">Repeat</keyword>
<evidence type="ECO:0000313" key="11">
    <source>
        <dbReference type="Proteomes" id="UP000515152"/>
    </source>
</evidence>
<keyword evidence="7" id="KW-0325">Glycoprotein</keyword>
<evidence type="ECO:0000256" key="9">
    <source>
        <dbReference type="SAM" id="MobiDB-lite"/>
    </source>
</evidence>
<evidence type="ECO:0000256" key="4">
    <source>
        <dbReference type="ARBA" id="ARBA00022729"/>
    </source>
</evidence>
<dbReference type="GO" id="GO:0005576">
    <property type="term" value="C:extracellular region"/>
    <property type="evidence" value="ECO:0007669"/>
    <property type="project" value="UniProtKB-SubCell"/>
</dbReference>
<dbReference type="InterPro" id="IPR001368">
    <property type="entry name" value="TNFR/NGFR_Cys_rich_reg"/>
</dbReference>
<keyword evidence="3" id="KW-0053">Apoptosis</keyword>
<evidence type="ECO:0000313" key="12">
    <source>
        <dbReference type="RefSeq" id="XP_031429510.1"/>
    </source>
</evidence>
<dbReference type="PANTHER" id="PTHR23097">
    <property type="entry name" value="TUMOR NECROSIS FACTOR RECEPTOR SUPERFAMILY MEMBER"/>
    <property type="match status" value="1"/>
</dbReference>
<evidence type="ECO:0000256" key="6">
    <source>
        <dbReference type="ARBA" id="ARBA00023157"/>
    </source>
</evidence>
<dbReference type="SUPFAM" id="SSF57586">
    <property type="entry name" value="TNF receptor-like"/>
    <property type="match status" value="2"/>
</dbReference>
<reference evidence="12" key="1">
    <citation type="submission" date="2025-08" db="UniProtKB">
        <authorList>
            <consortium name="RefSeq"/>
        </authorList>
    </citation>
    <scope>IDENTIFICATION</scope>
</reference>
<keyword evidence="2" id="KW-0964">Secreted</keyword>
<feature type="disulfide bond" evidence="8">
    <location>
        <begin position="78"/>
        <end position="93"/>
    </location>
</feature>
<dbReference type="KEGG" id="char:105899266"/>
<comment type="caution">
    <text evidence="8">Lacks conserved residue(s) required for the propagation of feature annotation.</text>
</comment>